<keyword evidence="3" id="KW-0288">FMN</keyword>
<evidence type="ECO:0000259" key="5">
    <source>
        <dbReference type="SMART" id="SM00903"/>
    </source>
</evidence>
<dbReference type="Pfam" id="PF01613">
    <property type="entry name" value="Flavin_Reduct"/>
    <property type="match status" value="1"/>
</dbReference>
<accession>A0A1H8AFZ6</accession>
<protein>
    <submittedName>
        <fullName evidence="6">NADH-FMN oxidoreductase RutF, flavin reductase (DIM6/NTAB) family</fullName>
    </submittedName>
</protein>
<feature type="domain" description="Flavin reductase like" evidence="5">
    <location>
        <begin position="30"/>
        <end position="185"/>
    </location>
</feature>
<proteinExistence type="inferred from homology"/>
<evidence type="ECO:0000256" key="3">
    <source>
        <dbReference type="ARBA" id="ARBA00022643"/>
    </source>
</evidence>
<name>A0A1H8AFZ6_9FLAO</name>
<dbReference type="Proteomes" id="UP000199450">
    <property type="component" value="Unassembled WGS sequence"/>
</dbReference>
<organism evidence="6 7">
    <name type="scientific">Chryseobacterium taichungense</name>
    <dbReference type="NCBI Taxonomy" id="295069"/>
    <lineage>
        <taxon>Bacteria</taxon>
        <taxon>Pseudomonadati</taxon>
        <taxon>Bacteroidota</taxon>
        <taxon>Flavobacteriia</taxon>
        <taxon>Flavobacteriales</taxon>
        <taxon>Weeksellaceae</taxon>
        <taxon>Chryseobacterium group</taxon>
        <taxon>Chryseobacterium</taxon>
    </lineage>
</organism>
<dbReference type="STRING" id="295069.SAMN05421856_105318"/>
<sequence length="281" mass="31435">MTFVVDRKMKTLIPSEITPVQLQTVMQTAISPRPIALASTVDKNGNSNLSPFSFFNMFSTVPPILIFSPSRRVRDNTTKHTLENILEVPEVVIGTVNFPIVQQISLASTEYGDGVNEFIKSGLTMKEADLIQPKLIEECPVNFECKVLEVKPLGDQGGAGNLVICEVQKIHIREEYLNEEGNLDQAKLDMVARLGSNWYSRNNENNLFEVPKPLVTKGIGFDLLPDQIKYSKVFTGNDLGMLANIEVLPEGDFYADEIVHQSAQKLLLESKIDEAWRILIK</sequence>
<dbReference type="SMART" id="SM00903">
    <property type="entry name" value="Flavin_Reduct"/>
    <property type="match status" value="1"/>
</dbReference>
<dbReference type="InterPro" id="IPR012349">
    <property type="entry name" value="Split_barrel_FMN-bd"/>
</dbReference>
<keyword evidence="2" id="KW-0285">Flavoprotein</keyword>
<keyword evidence="7" id="KW-1185">Reference proteome</keyword>
<evidence type="ECO:0000313" key="6">
    <source>
        <dbReference type="EMBL" id="SEM69531.1"/>
    </source>
</evidence>
<reference evidence="7" key="1">
    <citation type="submission" date="2016-10" db="EMBL/GenBank/DDBJ databases">
        <authorList>
            <person name="Varghese N."/>
            <person name="Submissions S."/>
        </authorList>
    </citation>
    <scope>NUCLEOTIDE SEQUENCE [LARGE SCALE GENOMIC DNA]</scope>
    <source>
        <strain evidence="7">DSM 17453</strain>
    </source>
</reference>
<dbReference type="InterPro" id="IPR002563">
    <property type="entry name" value="Flavin_Rdtase-like_dom"/>
</dbReference>
<evidence type="ECO:0000256" key="4">
    <source>
        <dbReference type="ARBA" id="ARBA00038054"/>
    </source>
</evidence>
<dbReference type="AlphaFoldDB" id="A0A1H8AFZ6"/>
<comment type="similarity">
    <text evidence="4">Belongs to the flavoredoxin family.</text>
</comment>
<dbReference type="SUPFAM" id="SSF50475">
    <property type="entry name" value="FMN-binding split barrel"/>
    <property type="match status" value="1"/>
</dbReference>
<dbReference type="PANTHER" id="PTHR33798">
    <property type="entry name" value="FLAVOPROTEIN OXYGENASE"/>
    <property type="match status" value="1"/>
</dbReference>
<comment type="cofactor">
    <cofactor evidence="1">
        <name>FMN</name>
        <dbReference type="ChEBI" id="CHEBI:58210"/>
    </cofactor>
</comment>
<dbReference type="GO" id="GO:0016646">
    <property type="term" value="F:oxidoreductase activity, acting on the CH-NH group of donors, NAD or NADP as acceptor"/>
    <property type="evidence" value="ECO:0007669"/>
    <property type="project" value="UniProtKB-ARBA"/>
</dbReference>
<dbReference type="EMBL" id="FOBV01000005">
    <property type="protein sequence ID" value="SEM69531.1"/>
    <property type="molecule type" value="Genomic_DNA"/>
</dbReference>
<evidence type="ECO:0000256" key="2">
    <source>
        <dbReference type="ARBA" id="ARBA00022630"/>
    </source>
</evidence>
<evidence type="ECO:0000256" key="1">
    <source>
        <dbReference type="ARBA" id="ARBA00001917"/>
    </source>
</evidence>
<dbReference type="GO" id="GO:0010181">
    <property type="term" value="F:FMN binding"/>
    <property type="evidence" value="ECO:0007669"/>
    <property type="project" value="InterPro"/>
</dbReference>
<dbReference type="Gene3D" id="2.30.110.10">
    <property type="entry name" value="Electron Transport, Fmn-binding Protein, Chain A"/>
    <property type="match status" value="1"/>
</dbReference>
<gene>
    <name evidence="6" type="ORF">SAMN05421856_105318</name>
</gene>
<evidence type="ECO:0000313" key="7">
    <source>
        <dbReference type="Proteomes" id="UP000199450"/>
    </source>
</evidence>
<dbReference type="PANTHER" id="PTHR33798:SF5">
    <property type="entry name" value="FLAVIN REDUCTASE LIKE DOMAIN-CONTAINING PROTEIN"/>
    <property type="match status" value="1"/>
</dbReference>